<evidence type="ECO:0000313" key="2">
    <source>
        <dbReference type="EMBL" id="PZC72186.1"/>
    </source>
</evidence>
<accession>A0A2W1BH95</accession>
<evidence type="ECO:0000313" key="3">
    <source>
        <dbReference type="Proteomes" id="UP000249218"/>
    </source>
</evidence>
<evidence type="ECO:0000256" key="1">
    <source>
        <dbReference type="SAM" id="MobiDB-lite"/>
    </source>
</evidence>
<protein>
    <submittedName>
        <fullName evidence="2">Uncharacterized protein</fullName>
    </submittedName>
</protein>
<dbReference type="OrthoDB" id="6930132at2759"/>
<feature type="region of interest" description="Disordered" evidence="1">
    <location>
        <begin position="759"/>
        <end position="781"/>
    </location>
</feature>
<proteinExistence type="predicted"/>
<keyword evidence="3" id="KW-1185">Reference proteome</keyword>
<sequence length="961" mass="110471">MNSHKNTGLPSFIPSNTPGNKKPSKSQNPDAINSHDNKSTTVNLYELFGLPSPSPTRATICPGSRHIRRYSSKYPKKKKPDFPEPTGYELSSEDLVPRKKVKVFPPILFSSEVIPQNYFPPYKQIELSTPRTVNSYSEESLRNFPTFQNILTSQAPKKSPTTYRIDRTLSSGTRKTATSKRKLPTSTYRPIFLRGVDITVSSGVRKTVTSQRKPPSSTHRPIFLRGVDRTVRPDVTVRSKRKSLASTKNTNDKKIRVHRVCDKCWHSLTVKDVTPRLDVDRRRQIIHKPKTRKIRSRLLNRKLRTSNSSPRVTLQGISSSSVPKSLKLEDHDSMVSKGRPVLKAYEKKIADIGMLHKVSSPYQRFEDMMTELHEGYLPVFLMELVRLIAAKQPSVVYNVVGHTNSVLTELFKRSDLRWFGQPLRDVTISIGRYLAQTDIDGVRSHARTLHNLLHARRSSLPAHVNSIIDAASLLYEPLEGYALFDSLMDFEKYPDIPRTGRQVCADLIKSFLRPFRRLHHSKRCQELLISIDDALATRFSSYRLRIFRSSEDSDEENQSRSMKYVFKRTRKNKRRQRRRHKPYRNESPNRRQVETFKLERMKPTTKHQKQLSIILPKNRRGMLRIDSSSYSDEEEALKSNLVKALMQGNGSAVEVRENSAVMGDDAVEKSVKGTEKKLIIQSSDEIPRTGRQVCQSLIKSFLRPFRRLHHSKQCQELLISINDELATSFSSYRLRILRSSGDSDEENQSRSMKYVFKRTRKNKRRQRRRHKPYRNESPNRRQVEKFKLRRMKPTTEQQKQLSIILPKNRRGNTHTNAQFQDKKTRKTIDYSHTQAKQFLHDDILGADDGKLLDRSDLKAGAKGMISAYLLKNRSEESRSTSIKARLKTGMLRIDSSSYSDDEEALKNNLVQALMQGNGSAVDGSQNSAVMGDDAVESVKDTENKLIIQSSEESHFLLKDKK</sequence>
<dbReference type="EMBL" id="KZ150211">
    <property type="protein sequence ID" value="PZC72186.1"/>
    <property type="molecule type" value="Genomic_DNA"/>
</dbReference>
<organism evidence="2 3">
    <name type="scientific">Helicoverpa armigera</name>
    <name type="common">Cotton bollworm</name>
    <name type="synonym">Heliothis armigera</name>
    <dbReference type="NCBI Taxonomy" id="29058"/>
    <lineage>
        <taxon>Eukaryota</taxon>
        <taxon>Metazoa</taxon>
        <taxon>Ecdysozoa</taxon>
        <taxon>Arthropoda</taxon>
        <taxon>Hexapoda</taxon>
        <taxon>Insecta</taxon>
        <taxon>Pterygota</taxon>
        <taxon>Neoptera</taxon>
        <taxon>Endopterygota</taxon>
        <taxon>Lepidoptera</taxon>
        <taxon>Glossata</taxon>
        <taxon>Ditrysia</taxon>
        <taxon>Noctuoidea</taxon>
        <taxon>Noctuidae</taxon>
        <taxon>Heliothinae</taxon>
        <taxon>Helicoverpa</taxon>
    </lineage>
</organism>
<name>A0A2W1BH95_HELAM</name>
<gene>
    <name evidence="2" type="primary">HaOG211776</name>
    <name evidence="2" type="ORF">B5X24_HaOG211776</name>
</gene>
<feature type="region of interest" description="Disordered" evidence="1">
    <location>
        <begin position="569"/>
        <end position="590"/>
    </location>
</feature>
<feature type="compositionally biased region" description="Polar residues" evidence="1">
    <location>
        <begin position="1"/>
        <end position="31"/>
    </location>
</feature>
<dbReference type="Proteomes" id="UP000249218">
    <property type="component" value="Unassembled WGS sequence"/>
</dbReference>
<feature type="compositionally biased region" description="Basic residues" evidence="1">
    <location>
        <begin position="569"/>
        <end position="582"/>
    </location>
</feature>
<reference evidence="2 3" key="1">
    <citation type="journal article" date="2017" name="BMC Biol.">
        <title>Genomic innovations, transcriptional plasticity and gene loss underlying the evolution and divergence of two highly polyphagous and invasive Helicoverpa pest species.</title>
        <authorList>
            <person name="Pearce S.L."/>
            <person name="Clarke D.F."/>
            <person name="East P.D."/>
            <person name="Elfekih S."/>
            <person name="Gordon K.H."/>
            <person name="Jermiin L.S."/>
            <person name="McGaughran A."/>
            <person name="Oakeshott J.G."/>
            <person name="Papanikolaou A."/>
            <person name="Perera O.P."/>
            <person name="Rane R.V."/>
            <person name="Richards S."/>
            <person name="Tay W.T."/>
            <person name="Walsh T.K."/>
            <person name="Anderson A."/>
            <person name="Anderson C.J."/>
            <person name="Asgari S."/>
            <person name="Board P.G."/>
            <person name="Bretschneider A."/>
            <person name="Campbell P.M."/>
            <person name="Chertemps T."/>
            <person name="Christeller J.T."/>
            <person name="Coppin C.W."/>
            <person name="Downes S.J."/>
            <person name="Duan G."/>
            <person name="Farnsworth C.A."/>
            <person name="Good R.T."/>
            <person name="Han L.B."/>
            <person name="Han Y.C."/>
            <person name="Hatje K."/>
            <person name="Horne I."/>
            <person name="Huang Y.P."/>
            <person name="Hughes D.S."/>
            <person name="Jacquin-Joly E."/>
            <person name="James W."/>
            <person name="Jhangiani S."/>
            <person name="Kollmar M."/>
            <person name="Kuwar S.S."/>
            <person name="Li S."/>
            <person name="Liu N.Y."/>
            <person name="Maibeche M.T."/>
            <person name="Miller J.R."/>
            <person name="Montagne N."/>
            <person name="Perry T."/>
            <person name="Qu J."/>
            <person name="Song S.V."/>
            <person name="Sutton G.G."/>
            <person name="Vogel H."/>
            <person name="Walenz B.P."/>
            <person name="Xu W."/>
            <person name="Zhang H.J."/>
            <person name="Zou Z."/>
            <person name="Batterham P."/>
            <person name="Edwards O.R."/>
            <person name="Feyereisen R."/>
            <person name="Gibbs R.A."/>
            <person name="Heckel D.G."/>
            <person name="McGrath A."/>
            <person name="Robin C."/>
            <person name="Scherer S.E."/>
            <person name="Worley K.C."/>
            <person name="Wu Y.D."/>
        </authorList>
    </citation>
    <scope>NUCLEOTIDE SEQUENCE [LARGE SCALE GENOMIC DNA]</scope>
    <source>
        <strain evidence="2">Harm_GR_Male_#8</strain>
        <tissue evidence="2">Whole organism</tissue>
    </source>
</reference>
<feature type="region of interest" description="Disordered" evidence="1">
    <location>
        <begin position="1"/>
        <end position="38"/>
    </location>
</feature>
<feature type="compositionally biased region" description="Basic residues" evidence="1">
    <location>
        <begin position="759"/>
        <end position="772"/>
    </location>
</feature>
<dbReference type="AlphaFoldDB" id="A0A2W1BH95"/>